<keyword evidence="4 8" id="KW-0378">Hydrolase</keyword>
<comment type="similarity">
    <text evidence="1 8">Belongs to the SOS response-associated peptidase family.</text>
</comment>
<dbReference type="PANTHER" id="PTHR13604">
    <property type="entry name" value="DC12-RELATED"/>
    <property type="match status" value="1"/>
</dbReference>
<evidence type="ECO:0000256" key="3">
    <source>
        <dbReference type="ARBA" id="ARBA00022763"/>
    </source>
</evidence>
<comment type="caution">
    <text evidence="9">The sequence shown here is derived from an EMBL/GenBank/DDBJ whole genome shotgun (WGS) entry which is preliminary data.</text>
</comment>
<dbReference type="GO" id="GO:0003697">
    <property type="term" value="F:single-stranded DNA binding"/>
    <property type="evidence" value="ECO:0007669"/>
    <property type="project" value="InterPro"/>
</dbReference>
<evidence type="ECO:0000256" key="1">
    <source>
        <dbReference type="ARBA" id="ARBA00008136"/>
    </source>
</evidence>
<evidence type="ECO:0000256" key="5">
    <source>
        <dbReference type="ARBA" id="ARBA00023124"/>
    </source>
</evidence>
<dbReference type="InterPro" id="IPR003738">
    <property type="entry name" value="SRAP"/>
</dbReference>
<organism evidence="9 10">
    <name type="scientific">Bifidobacterium actinocoloniiforme DSM 22766</name>
    <dbReference type="NCBI Taxonomy" id="1437605"/>
    <lineage>
        <taxon>Bacteria</taxon>
        <taxon>Bacillati</taxon>
        <taxon>Actinomycetota</taxon>
        <taxon>Actinomycetes</taxon>
        <taxon>Bifidobacteriales</taxon>
        <taxon>Bifidobacteriaceae</taxon>
        <taxon>Bifidobacterium</taxon>
    </lineage>
</organism>
<dbReference type="eggNOG" id="COG2135">
    <property type="taxonomic scope" value="Bacteria"/>
</dbReference>
<dbReference type="STRING" id="1437605.AB656_00530"/>
<protein>
    <recommendedName>
        <fullName evidence="8">Abasic site processing protein</fullName>
        <ecNumber evidence="8">3.4.-.-</ecNumber>
    </recommendedName>
</protein>
<accession>A0A086YZI3</accession>
<dbReference type="GO" id="GO:0006508">
    <property type="term" value="P:proteolysis"/>
    <property type="evidence" value="ECO:0007669"/>
    <property type="project" value="UniProtKB-KW"/>
</dbReference>
<evidence type="ECO:0000256" key="7">
    <source>
        <dbReference type="ARBA" id="ARBA00023239"/>
    </source>
</evidence>
<dbReference type="AlphaFoldDB" id="A0A086YZI3"/>
<evidence type="ECO:0000256" key="2">
    <source>
        <dbReference type="ARBA" id="ARBA00022670"/>
    </source>
</evidence>
<dbReference type="SUPFAM" id="SSF143081">
    <property type="entry name" value="BB1717-like"/>
    <property type="match status" value="1"/>
</dbReference>
<dbReference type="InterPro" id="IPR036590">
    <property type="entry name" value="SRAP-like"/>
</dbReference>
<keyword evidence="10" id="KW-1185">Reference proteome</keyword>
<dbReference type="PANTHER" id="PTHR13604:SF0">
    <property type="entry name" value="ABASIC SITE PROCESSING PROTEIN HMCES"/>
    <property type="match status" value="1"/>
</dbReference>
<proteinExistence type="inferred from homology"/>
<evidence type="ECO:0000256" key="4">
    <source>
        <dbReference type="ARBA" id="ARBA00022801"/>
    </source>
</evidence>
<name>A0A086YZI3_9BIFI</name>
<keyword evidence="2 8" id="KW-0645">Protease</keyword>
<dbReference type="GO" id="GO:0008233">
    <property type="term" value="F:peptidase activity"/>
    <property type="evidence" value="ECO:0007669"/>
    <property type="project" value="UniProtKB-KW"/>
</dbReference>
<dbReference type="GO" id="GO:0106300">
    <property type="term" value="P:protein-DNA covalent cross-linking repair"/>
    <property type="evidence" value="ECO:0007669"/>
    <property type="project" value="InterPro"/>
</dbReference>
<evidence type="ECO:0000313" key="10">
    <source>
        <dbReference type="Proteomes" id="UP000029015"/>
    </source>
</evidence>
<reference evidence="9 10" key="1">
    <citation type="submission" date="2014-03" db="EMBL/GenBank/DDBJ databases">
        <title>Genomics of Bifidobacteria.</title>
        <authorList>
            <person name="Ventura M."/>
            <person name="Milani C."/>
            <person name="Lugli G.A."/>
        </authorList>
    </citation>
    <scope>NUCLEOTIDE SEQUENCE [LARGE SCALE GENOMIC DNA]</scope>
    <source>
        <strain evidence="9 10">DSM 22766</strain>
    </source>
</reference>
<gene>
    <name evidence="9" type="ORF">BACT_0383</name>
</gene>
<dbReference type="EMBL" id="JGYK01000001">
    <property type="protein sequence ID" value="KFI39683.1"/>
    <property type="molecule type" value="Genomic_DNA"/>
</dbReference>
<evidence type="ECO:0000256" key="6">
    <source>
        <dbReference type="ARBA" id="ARBA00023125"/>
    </source>
</evidence>
<keyword evidence="7" id="KW-0456">Lyase</keyword>
<keyword evidence="6" id="KW-0238">DNA-binding</keyword>
<sequence>MDYQALERDFSATPGPSLPPASWNISPGQRIALIAQDMRGERHLNAALWNLLPPWAASPKLAYPTHNARVESALDKPTYAQAARSHRALIPASGYYEWSASHDPHYFSFPDGEPLLIGGLYSWWRADERSAWLLTGTILTTQAQGGAAEVHDRMPVLIDRNLADDWLDPEVDGERILPTAARAGLALSARLLHWQVAPLTGDGPQLTEGITLRL</sequence>
<dbReference type="Proteomes" id="UP000029015">
    <property type="component" value="Unassembled WGS sequence"/>
</dbReference>
<dbReference type="GO" id="GO:0016829">
    <property type="term" value="F:lyase activity"/>
    <property type="evidence" value="ECO:0007669"/>
    <property type="project" value="UniProtKB-KW"/>
</dbReference>
<keyword evidence="3" id="KW-0227">DNA damage</keyword>
<evidence type="ECO:0000313" key="9">
    <source>
        <dbReference type="EMBL" id="KFI39683.1"/>
    </source>
</evidence>
<dbReference type="Pfam" id="PF02586">
    <property type="entry name" value="SRAP"/>
    <property type="match status" value="1"/>
</dbReference>
<dbReference type="EC" id="3.4.-.-" evidence="8"/>
<dbReference type="Gene3D" id="3.90.1680.10">
    <property type="entry name" value="SOS response associated peptidase-like"/>
    <property type="match status" value="1"/>
</dbReference>
<keyword evidence="5" id="KW-0190">Covalent protein-DNA linkage</keyword>
<evidence type="ECO:0000256" key="8">
    <source>
        <dbReference type="RuleBase" id="RU364100"/>
    </source>
</evidence>